<comment type="caution">
    <text evidence="2">The sequence shown here is derived from an EMBL/GenBank/DDBJ whole genome shotgun (WGS) entry which is preliminary data.</text>
</comment>
<dbReference type="Proteomes" id="UP000774570">
    <property type="component" value="Unassembled WGS sequence"/>
</dbReference>
<accession>A0ABS7FSS0</accession>
<dbReference type="RefSeq" id="WP_220166510.1">
    <property type="nucleotide sequence ID" value="NZ_JAIBOA010000007.1"/>
</dbReference>
<name>A0ABS7FSS0_9ACTN</name>
<sequence length="85" mass="8937">MLDDWLDAACLELGLARDEIDRDLVLDLARDVAHNVARPAAPLTAYLLGLAVGRGAPARDAAARLTGMAEGWRGDAAERDPAADA</sequence>
<dbReference type="Pfam" id="PF20058">
    <property type="entry name" value="DUF6457"/>
    <property type="match status" value="1"/>
</dbReference>
<dbReference type="EMBL" id="JAIBOA010000007">
    <property type="protein sequence ID" value="MBW8483341.1"/>
    <property type="molecule type" value="Genomic_DNA"/>
</dbReference>
<feature type="domain" description="DUF6457" evidence="1">
    <location>
        <begin position="2"/>
        <end position="75"/>
    </location>
</feature>
<proteinExistence type="predicted"/>
<organism evidence="2 3">
    <name type="scientific">Actinomadura parmotrematis</name>
    <dbReference type="NCBI Taxonomy" id="2864039"/>
    <lineage>
        <taxon>Bacteria</taxon>
        <taxon>Bacillati</taxon>
        <taxon>Actinomycetota</taxon>
        <taxon>Actinomycetes</taxon>
        <taxon>Streptosporangiales</taxon>
        <taxon>Thermomonosporaceae</taxon>
        <taxon>Actinomadura</taxon>
    </lineage>
</organism>
<evidence type="ECO:0000259" key="1">
    <source>
        <dbReference type="Pfam" id="PF20058"/>
    </source>
</evidence>
<evidence type="ECO:0000313" key="2">
    <source>
        <dbReference type="EMBL" id="MBW8483341.1"/>
    </source>
</evidence>
<gene>
    <name evidence="2" type="ORF">K1Y72_13230</name>
</gene>
<evidence type="ECO:0000313" key="3">
    <source>
        <dbReference type="Proteomes" id="UP000774570"/>
    </source>
</evidence>
<keyword evidence="3" id="KW-1185">Reference proteome</keyword>
<reference evidence="2 3" key="1">
    <citation type="submission" date="2021-07" db="EMBL/GenBank/DDBJ databases">
        <title>Actinomadura sp. PM05-2 isolated from lichen.</title>
        <authorList>
            <person name="Somphong A."/>
            <person name="Phongsopitanun W."/>
            <person name="Tanasupawat S."/>
            <person name="Peongsungnone V."/>
        </authorList>
    </citation>
    <scope>NUCLEOTIDE SEQUENCE [LARGE SCALE GENOMIC DNA]</scope>
    <source>
        <strain evidence="2 3">PM05-2</strain>
    </source>
</reference>
<protein>
    <recommendedName>
        <fullName evidence="1">DUF6457 domain-containing protein</fullName>
    </recommendedName>
</protein>
<dbReference type="InterPro" id="IPR045598">
    <property type="entry name" value="DUF6457"/>
</dbReference>